<feature type="repeat" description="RCC1" evidence="3">
    <location>
        <begin position="411"/>
        <end position="471"/>
    </location>
</feature>
<organism evidence="6 7">
    <name type="scientific">Magnusiomyces paraingens</name>
    <dbReference type="NCBI Taxonomy" id="2606893"/>
    <lineage>
        <taxon>Eukaryota</taxon>
        <taxon>Fungi</taxon>
        <taxon>Dikarya</taxon>
        <taxon>Ascomycota</taxon>
        <taxon>Saccharomycotina</taxon>
        <taxon>Dipodascomycetes</taxon>
        <taxon>Dipodascales</taxon>
        <taxon>Dipodascaceae</taxon>
        <taxon>Magnusiomyces</taxon>
    </lineage>
</organism>
<feature type="compositionally biased region" description="Basic and acidic residues" evidence="4">
    <location>
        <begin position="1620"/>
        <end position="1629"/>
    </location>
</feature>
<feature type="compositionally biased region" description="Low complexity" evidence="4">
    <location>
        <begin position="82"/>
        <end position="110"/>
    </location>
</feature>
<dbReference type="Gene3D" id="2.130.10.30">
    <property type="entry name" value="Regulator of chromosome condensation 1/beta-lactamase-inhibitor protein II"/>
    <property type="match status" value="2"/>
</dbReference>
<dbReference type="Gene3D" id="3.30.710.10">
    <property type="entry name" value="Potassium Channel Kv1.1, Chain A"/>
    <property type="match status" value="2"/>
</dbReference>
<name>A0A5E8BIW4_9ASCO</name>
<feature type="compositionally biased region" description="Polar residues" evidence="4">
    <location>
        <begin position="1854"/>
        <end position="1880"/>
    </location>
</feature>
<dbReference type="Gene3D" id="1.25.40.20">
    <property type="entry name" value="Ankyrin repeat-containing domain"/>
    <property type="match status" value="1"/>
</dbReference>
<feature type="compositionally biased region" description="Basic residues" evidence="4">
    <location>
        <begin position="1607"/>
        <end position="1616"/>
    </location>
</feature>
<dbReference type="OrthoDB" id="1893551at2759"/>
<dbReference type="RefSeq" id="XP_031853729.1">
    <property type="nucleotide sequence ID" value="XM_031997838.1"/>
</dbReference>
<feature type="domain" description="BTB" evidence="5">
    <location>
        <begin position="1123"/>
        <end position="1190"/>
    </location>
</feature>
<feature type="compositionally biased region" description="Low complexity" evidence="4">
    <location>
        <begin position="1542"/>
        <end position="1554"/>
    </location>
</feature>
<feature type="compositionally biased region" description="Polar residues" evidence="4">
    <location>
        <begin position="1523"/>
        <end position="1541"/>
    </location>
</feature>
<dbReference type="Pfam" id="PF13540">
    <property type="entry name" value="RCC1_2"/>
    <property type="match status" value="1"/>
</dbReference>
<evidence type="ECO:0000256" key="3">
    <source>
        <dbReference type="PROSITE-ProRule" id="PRU00235"/>
    </source>
</evidence>
<feature type="repeat" description="ANK" evidence="2">
    <location>
        <begin position="198"/>
        <end position="230"/>
    </location>
</feature>
<dbReference type="InterPro" id="IPR000210">
    <property type="entry name" value="BTB/POZ_dom"/>
</dbReference>
<feature type="compositionally biased region" description="Polar residues" evidence="4">
    <location>
        <begin position="1"/>
        <end position="15"/>
    </location>
</feature>
<dbReference type="GeneID" id="43581938"/>
<gene>
    <name evidence="6" type="ORF">SAPINGB_P003120</name>
</gene>
<dbReference type="EMBL" id="CABVLU010000002">
    <property type="protein sequence ID" value="VVT51510.1"/>
    <property type="molecule type" value="Genomic_DNA"/>
</dbReference>
<dbReference type="PROSITE" id="PS50012">
    <property type="entry name" value="RCC1_3"/>
    <property type="match status" value="2"/>
</dbReference>
<feature type="compositionally biased region" description="Polar residues" evidence="4">
    <location>
        <begin position="1485"/>
        <end position="1505"/>
    </location>
</feature>
<feature type="region of interest" description="Disordered" evidence="4">
    <location>
        <begin position="1797"/>
        <end position="1968"/>
    </location>
</feature>
<feature type="compositionally biased region" description="Low complexity" evidence="4">
    <location>
        <begin position="1513"/>
        <end position="1522"/>
    </location>
</feature>
<dbReference type="InterPro" id="IPR000408">
    <property type="entry name" value="Reg_chr_condens"/>
</dbReference>
<dbReference type="PROSITE" id="PS50097">
    <property type="entry name" value="BTB"/>
    <property type="match status" value="2"/>
</dbReference>
<evidence type="ECO:0000259" key="5">
    <source>
        <dbReference type="PROSITE" id="PS50097"/>
    </source>
</evidence>
<dbReference type="SUPFAM" id="SSF48403">
    <property type="entry name" value="Ankyrin repeat"/>
    <property type="match status" value="1"/>
</dbReference>
<feature type="compositionally biased region" description="Basic and acidic residues" evidence="4">
    <location>
        <begin position="1909"/>
        <end position="1928"/>
    </location>
</feature>
<evidence type="ECO:0000313" key="6">
    <source>
        <dbReference type="EMBL" id="VVT51510.1"/>
    </source>
</evidence>
<dbReference type="InterPro" id="IPR011333">
    <property type="entry name" value="SKP1/BTB/POZ_sf"/>
</dbReference>
<dbReference type="InterPro" id="IPR009091">
    <property type="entry name" value="RCC1/BLIP-II"/>
</dbReference>
<feature type="compositionally biased region" description="Low complexity" evidence="4">
    <location>
        <begin position="1586"/>
        <end position="1597"/>
    </location>
</feature>
<proteinExistence type="predicted"/>
<dbReference type="SUPFAM" id="SSF50985">
    <property type="entry name" value="RCC1/BLIP-II"/>
    <property type="match status" value="1"/>
</dbReference>
<dbReference type="PROSITE" id="PS50088">
    <property type="entry name" value="ANK_REPEAT"/>
    <property type="match status" value="1"/>
</dbReference>
<feature type="compositionally biased region" description="Gly residues" evidence="4">
    <location>
        <begin position="1828"/>
        <end position="1838"/>
    </location>
</feature>
<reference evidence="6 7" key="1">
    <citation type="submission" date="2019-09" db="EMBL/GenBank/DDBJ databases">
        <authorList>
            <person name="Brejova B."/>
        </authorList>
    </citation>
    <scope>NUCLEOTIDE SEQUENCE [LARGE SCALE GENOMIC DNA]</scope>
</reference>
<dbReference type="InterPro" id="IPR002110">
    <property type="entry name" value="Ankyrin_rpt"/>
</dbReference>
<dbReference type="SMART" id="SM00248">
    <property type="entry name" value="ANK"/>
    <property type="match status" value="2"/>
</dbReference>
<protein>
    <recommendedName>
        <fullName evidence="5">BTB domain-containing protein</fullName>
    </recommendedName>
</protein>
<dbReference type="SUPFAM" id="SSF54695">
    <property type="entry name" value="POZ domain"/>
    <property type="match status" value="1"/>
</dbReference>
<dbReference type="InterPro" id="IPR051625">
    <property type="entry name" value="Signaling_Regulatory_Domain"/>
</dbReference>
<dbReference type="CDD" id="cd18186">
    <property type="entry name" value="BTB_POZ_ZBTB_KLHL-like"/>
    <property type="match status" value="1"/>
</dbReference>
<dbReference type="Pfam" id="PF00651">
    <property type="entry name" value="BTB"/>
    <property type="match status" value="1"/>
</dbReference>
<evidence type="ECO:0000256" key="4">
    <source>
        <dbReference type="SAM" id="MobiDB-lite"/>
    </source>
</evidence>
<feature type="region of interest" description="Disordered" evidence="4">
    <location>
        <begin position="1485"/>
        <end position="1554"/>
    </location>
</feature>
<evidence type="ECO:0000313" key="7">
    <source>
        <dbReference type="Proteomes" id="UP000398389"/>
    </source>
</evidence>
<sequence>MSKLSVNSTLTNNVCLQNTPNNYSQNNPLNNRRPSSPPSSSLQDVVPAQANRLNPRDHSARIAPAPPRSAKQRRASSNITVSAALSATSAPSSLKPHSSGLSSSSSSLSSKVDTLPPNLDIIHQWSANDPSQDLTAHVSSLSKTVVNKRDIFGRTLLHLVASTSDKNSNNNNDNSKITLAEALLANPQVDPSLEDYENGWTPLHTAIASGNITVAQMILARSPETAAIRDKAGQRPLDLFRSMTFGKTSFTKIPESQLPSDSEAFTTNNNKSNVFPQQERSASVLLAFGSNTNHNLGFPDGDDKAAPQQVPIIRDLEISRHIFTHCKMHYSSVMDRFLNDTGDNARDESDSDVDSGTELDAHARIKKRNKQSSKLLKIPVDSPTAKFLPLKVTSSKISKYHSAVLSSDHVGNLYLTGSSRCGRLGLASEDNHGLNGVPSIQFTFCQVPFFSTKTVVDVALGHFHTVVLTSEGSVYSFGSNEYGQLGYSTPIHPISQYPEKHSPQIVSEASLSSGERIIGVAASKVHSVAFSPNYMLIWGKNVGQMGFTPLETSYDVGKLSLKNRRRRSSANVGTGGQGNVGHGTSLLASGIDPKDGGIIQSTPRVYTGIAGPIVQVVACEFATVYLLEDHSVWVLMNGENFRIKFPSFTKNQTDSFSAYANKAPTVSFIVKISISCMGYVCAVDNLGIVYSFNLRPHYISPAAIESMEEGSYDGSNTHPPKGHQIAKNIKIKILWHASIASMVAVDADISDDGSVILCTREGTVWKSFSNKTSKISASKQYQTPSTHTIVMTPGTGVTRYVYEQVLLANRVYSVSCDALFSSFALLQDEYVPDALGVNYSLSKIEYAHLLPRIEAGDTYPLNEYFSSILPKQNFNTMFPRVSFGDKTEAVAAAHYREIFTNERSPLLSSLIGKNYLYMSFPGDSIRPYFPDHIERHFDVDVYLAQSAGLKKVGSAHALFLLARLPYFKSLLSSSKTSVSLQTKEGDIKVTFKKTSQGNNQLIFAGVKDATVESIISYIYTDDFFFGRDRLPSPPFLKNDVEQKKRKEDEELFDKEDIRLEIYRISKLLGVMKGGHGSMSIIFNSNIEKQSTLGKDLFNILDDSYLHNPANTPTDALISFTSGADVDITLEGDVHVYLHSFVLAARSAFFTASFSQRWYNDSESSTPALAFQCHFPDISLPVFRVIIEHIYCDFGVEIFNHLKGGSFQDSSEFVKFVKSVWQCANFLTLVRLCDICQAVLKEFIHLDNVCEMLEFCLEYDGFKLHIACLQYIFENIEFMFENGLLSDLSFAGFCCLSDYCQSRLEIPTISNSNRLFGFINDIETHNEVVSKLSLLDYSPLIYTRSSSKQTKEKDNKAKTTAKYHKPSIDDGSDMLFSLDMEENNLSNKSSAASSRRVSFSTGTESISPTPGSVIGSSGWQVVGSRKPSFPTSSKAAVSEALLSQPQAVPISVSKPTWSNNQLSQATLLPKPVGPASVVQQQGFGTTLDQRPNANESNFPSLGSWQQAKEKRTTTVDTLTSTRTASVISGSSKPSKLQQALHQNGSSSSNGPSPVASSLGGVSGIYSAGSSPSTLSLSLTASKLATRISSASSSQKSSSEGMFTIKPAKMSKKDRKKLQQQLEKEEQDRKAAAAAAALEDLTGTFLLEETSTSNPWKIPTCSSSASPSAVTPVETPFSIYSSTSVSTSSSDLGDKHARANFLKSSPANGGSTCVASLVSKSEANNINYNNNPGKNVSANSSSNTPRLGSIAAGPTLADIIEQERIFTEIKVQQSRKSFKEIQEEEEFAKWWAEESAKAQREEKDRENRQRELLEDAVSGQKNSNKNFTKGHGGGGGGGSNNNGKSRNRRNKKSAIAATNNDNNRQANGSNNLNSAKSQRGPYNNNNNNDHHNNGNNGGGNDVQNKTGPGNRPKELENGDGNIHETMDKKSGSGSKDNNKLNTNPGYHHSRSASRRDAGTHKNKGKPLALE</sequence>
<feature type="region of interest" description="Disordered" evidence="4">
    <location>
        <begin position="1586"/>
        <end position="1631"/>
    </location>
</feature>
<feature type="domain" description="BTB" evidence="5">
    <location>
        <begin position="939"/>
        <end position="1027"/>
    </location>
</feature>
<feature type="compositionally biased region" description="Polar residues" evidence="4">
    <location>
        <begin position="1400"/>
        <end position="1418"/>
    </location>
</feature>
<keyword evidence="2" id="KW-0040">ANK repeat</keyword>
<feature type="region of interest" description="Disordered" evidence="4">
    <location>
        <begin position="1400"/>
        <end position="1429"/>
    </location>
</feature>
<evidence type="ECO:0000256" key="2">
    <source>
        <dbReference type="PROSITE-ProRule" id="PRU00023"/>
    </source>
</evidence>
<dbReference type="PANTHER" id="PTHR22872:SF2">
    <property type="entry name" value="INHIBITOR OF BRUTON TYROSINE KINASE"/>
    <property type="match status" value="1"/>
</dbReference>
<feature type="repeat" description="RCC1" evidence="3">
    <location>
        <begin position="472"/>
        <end position="533"/>
    </location>
</feature>
<dbReference type="InterPro" id="IPR036770">
    <property type="entry name" value="Ankyrin_rpt-contain_sf"/>
</dbReference>
<dbReference type="PROSITE" id="PS50297">
    <property type="entry name" value="ANK_REP_REGION"/>
    <property type="match status" value="1"/>
</dbReference>
<feature type="region of interest" description="Disordered" evidence="4">
    <location>
        <begin position="1"/>
        <end position="112"/>
    </location>
</feature>
<dbReference type="Proteomes" id="UP000398389">
    <property type="component" value="Unassembled WGS sequence"/>
</dbReference>
<dbReference type="PANTHER" id="PTHR22872">
    <property type="entry name" value="BTK-BINDING PROTEIN-RELATED"/>
    <property type="match status" value="1"/>
</dbReference>
<feature type="compositionally biased region" description="Low complexity" evidence="4">
    <location>
        <begin position="16"/>
        <end position="43"/>
    </location>
</feature>
<dbReference type="SMART" id="SM00225">
    <property type="entry name" value="BTB"/>
    <property type="match status" value="1"/>
</dbReference>
<feature type="compositionally biased region" description="Basic and acidic residues" evidence="4">
    <location>
        <begin position="1797"/>
        <end position="1811"/>
    </location>
</feature>
<accession>A0A5E8BIW4</accession>
<dbReference type="Pfam" id="PF13606">
    <property type="entry name" value="Ank_3"/>
    <property type="match status" value="1"/>
</dbReference>
<evidence type="ECO:0000256" key="1">
    <source>
        <dbReference type="ARBA" id="ARBA00022737"/>
    </source>
</evidence>
<keyword evidence="1" id="KW-0677">Repeat</keyword>
<keyword evidence="7" id="KW-1185">Reference proteome</keyword>